<comment type="caution">
    <text evidence="2">The sequence shown here is derived from an EMBL/GenBank/DDBJ whole genome shotgun (WGS) entry which is preliminary data.</text>
</comment>
<dbReference type="GO" id="GO:0004803">
    <property type="term" value="F:transposase activity"/>
    <property type="evidence" value="ECO:0007669"/>
    <property type="project" value="InterPro"/>
</dbReference>
<sequence>MELRGSDREKGQYIYTCPVFHPNAKQEGLTCPLANHAECCNGAAQGRVFRIDFDQTPQVDVELPQHGRTFEVLYSARTIIERIFGILKDGYSLRRVHKRGKQAVEAHVDRCMISMHIMANMAYHQTGKANCGWTRNRLQRAN</sequence>
<dbReference type="Pfam" id="PF01609">
    <property type="entry name" value="DDE_Tnp_1"/>
    <property type="match status" value="1"/>
</dbReference>
<dbReference type="GO" id="GO:0003677">
    <property type="term" value="F:DNA binding"/>
    <property type="evidence" value="ECO:0007669"/>
    <property type="project" value="InterPro"/>
</dbReference>
<name>A0AAW7C8P5_HEYCO</name>
<protein>
    <submittedName>
        <fullName evidence="2">Transposase</fullName>
    </submittedName>
</protein>
<proteinExistence type="predicted"/>
<dbReference type="RefSeq" id="WP_236579010.1">
    <property type="nucleotide sequence ID" value="NZ_CP051674.1"/>
</dbReference>
<reference evidence="2" key="1">
    <citation type="submission" date="2023-06" db="EMBL/GenBank/DDBJ databases">
        <title>Probiogenomic evaluation and L lactic producing Weizmannia coaggulans BKMTCR2-2 from tree bark.</title>
        <authorList>
            <person name="Mahittikon J."/>
            <person name="Tanasupawat S."/>
        </authorList>
    </citation>
    <scope>NUCLEOTIDE SEQUENCE</scope>
    <source>
        <strain evidence="2">BKMTCR2-2</strain>
    </source>
</reference>
<dbReference type="EMBL" id="JASUZX010000001">
    <property type="protein sequence ID" value="MDL5039874.1"/>
    <property type="molecule type" value="Genomic_DNA"/>
</dbReference>
<dbReference type="Proteomes" id="UP001223084">
    <property type="component" value="Unassembled WGS sequence"/>
</dbReference>
<gene>
    <name evidence="2" type="ORF">QN341_02065</name>
</gene>
<evidence type="ECO:0000313" key="2">
    <source>
        <dbReference type="EMBL" id="MDL5039874.1"/>
    </source>
</evidence>
<evidence type="ECO:0000313" key="3">
    <source>
        <dbReference type="Proteomes" id="UP001223084"/>
    </source>
</evidence>
<dbReference type="GO" id="GO:0006313">
    <property type="term" value="P:DNA transposition"/>
    <property type="evidence" value="ECO:0007669"/>
    <property type="project" value="InterPro"/>
</dbReference>
<evidence type="ECO:0000259" key="1">
    <source>
        <dbReference type="Pfam" id="PF01609"/>
    </source>
</evidence>
<organism evidence="2 3">
    <name type="scientific">Heyndrickxia coagulans</name>
    <name type="common">Weizmannia coagulans</name>
    <dbReference type="NCBI Taxonomy" id="1398"/>
    <lineage>
        <taxon>Bacteria</taxon>
        <taxon>Bacillati</taxon>
        <taxon>Bacillota</taxon>
        <taxon>Bacilli</taxon>
        <taxon>Bacillales</taxon>
        <taxon>Bacillaceae</taxon>
        <taxon>Heyndrickxia</taxon>
    </lineage>
</organism>
<dbReference type="AlphaFoldDB" id="A0AAW7C8P5"/>
<dbReference type="InterPro" id="IPR002559">
    <property type="entry name" value="Transposase_11"/>
</dbReference>
<feature type="domain" description="Transposase IS4-like" evidence="1">
    <location>
        <begin position="62"/>
        <end position="112"/>
    </location>
</feature>
<accession>A0AAW7C8P5</accession>